<dbReference type="SUPFAM" id="SSF56925">
    <property type="entry name" value="OMPA-like"/>
    <property type="match status" value="1"/>
</dbReference>
<dbReference type="KEGG" id="care:LT85_4630"/>
<dbReference type="Gene3D" id="2.40.160.20">
    <property type="match status" value="1"/>
</dbReference>
<organism evidence="3 4">
    <name type="scientific">Collimonas arenae</name>
    <dbReference type="NCBI Taxonomy" id="279058"/>
    <lineage>
        <taxon>Bacteria</taxon>
        <taxon>Pseudomonadati</taxon>
        <taxon>Pseudomonadota</taxon>
        <taxon>Betaproteobacteria</taxon>
        <taxon>Burkholderiales</taxon>
        <taxon>Oxalobacteraceae</taxon>
        <taxon>Collimonas</taxon>
    </lineage>
</organism>
<dbReference type="RefSeq" id="WP_038493599.1">
    <property type="nucleotide sequence ID" value="NZ_CP009962.1"/>
</dbReference>
<accession>A0A0A1FGC9</accession>
<protein>
    <submittedName>
        <fullName evidence="3">Outer membrane protein W</fullName>
    </submittedName>
</protein>
<feature type="signal peptide" evidence="2">
    <location>
        <begin position="1"/>
        <end position="23"/>
    </location>
</feature>
<dbReference type="PANTHER" id="PTHR36920:SF1">
    <property type="entry name" value="OUTER MEMBRANE PROTEIN W"/>
    <property type="match status" value="1"/>
</dbReference>
<proteinExistence type="predicted"/>
<feature type="chain" id="PRO_5001983365" evidence="2">
    <location>
        <begin position="24"/>
        <end position="204"/>
    </location>
</feature>
<dbReference type="GO" id="GO:0055085">
    <property type="term" value="P:transmembrane transport"/>
    <property type="evidence" value="ECO:0007669"/>
    <property type="project" value="TreeGrafter"/>
</dbReference>
<keyword evidence="4" id="KW-1185">Reference proteome</keyword>
<name>A0A0A1FGC9_9BURK</name>
<dbReference type="Proteomes" id="UP000030302">
    <property type="component" value="Chromosome"/>
</dbReference>
<dbReference type="STRING" id="279058.LT85_4630"/>
<dbReference type="Pfam" id="PF03922">
    <property type="entry name" value="OmpW"/>
    <property type="match status" value="1"/>
</dbReference>
<dbReference type="AlphaFoldDB" id="A0A0A1FGC9"/>
<sequence length="204" mass="22492">MKKAVCISTLSALALVLAGNSMAQESPWQIRLRADYLKPANKSDPIGGVGASDRLQVNNKTIPEIDISYFFTSNWVAELVLTYPQKQNVSLDGKNIGSFKHLPPTLTLQYHFLPQAQFSPYLGAGVSYTRISNVDLLNGAGSLDNSSWGLALQAGLDYKLDKNWLLNLDVKKLQIRSDVYAGGEKISRVQIDPWLIGMGVGYRF</sequence>
<dbReference type="OrthoDB" id="9807574at2"/>
<dbReference type="EMBL" id="CP009962">
    <property type="protein sequence ID" value="AIY43788.1"/>
    <property type="molecule type" value="Genomic_DNA"/>
</dbReference>
<evidence type="ECO:0000256" key="2">
    <source>
        <dbReference type="SAM" id="SignalP"/>
    </source>
</evidence>
<dbReference type="InterPro" id="IPR005618">
    <property type="entry name" value="OMPW"/>
</dbReference>
<evidence type="ECO:0000313" key="3">
    <source>
        <dbReference type="EMBL" id="AIY43788.1"/>
    </source>
</evidence>
<dbReference type="GO" id="GO:0009279">
    <property type="term" value="C:cell outer membrane"/>
    <property type="evidence" value="ECO:0007669"/>
    <property type="project" value="UniProtKB-SubCell"/>
</dbReference>
<reference evidence="4" key="1">
    <citation type="journal article" date="2014" name="Soil Biol. Biochem.">
        <title>Structure and function of bacterial communities in ageing soils: Insights from the Mendocino ecological staircase.</title>
        <authorList>
            <person name="Uroz S."/>
            <person name="Tech J.J."/>
            <person name="Sawaya N.A."/>
            <person name="Frey-Klett P."/>
            <person name="Leveau J.H.J."/>
        </authorList>
    </citation>
    <scope>NUCLEOTIDE SEQUENCE [LARGE SCALE GENOMIC DNA]</scope>
    <source>
        <strain evidence="4">Cal35</strain>
    </source>
</reference>
<dbReference type="PANTHER" id="PTHR36920">
    <property type="match status" value="1"/>
</dbReference>
<comment type="subcellular location">
    <subcellularLocation>
        <location evidence="1">Cell outer membrane</location>
    </subcellularLocation>
</comment>
<keyword evidence="2" id="KW-0732">Signal</keyword>
<dbReference type="InterPro" id="IPR011250">
    <property type="entry name" value="OMP/PagP_B-barrel"/>
</dbReference>
<evidence type="ECO:0000256" key="1">
    <source>
        <dbReference type="ARBA" id="ARBA00004442"/>
    </source>
</evidence>
<dbReference type="HOGENOM" id="CLU_042505_0_1_4"/>
<gene>
    <name evidence="3" type="ORF">LT85_4630</name>
</gene>
<evidence type="ECO:0000313" key="4">
    <source>
        <dbReference type="Proteomes" id="UP000030302"/>
    </source>
</evidence>